<dbReference type="GO" id="GO:0005524">
    <property type="term" value="F:ATP binding"/>
    <property type="evidence" value="ECO:0007669"/>
    <property type="project" value="InterPro"/>
</dbReference>
<accession>A0A4R3ZVS2</accession>
<keyword evidence="5" id="KW-0067">ATP-binding</keyword>
<keyword evidence="5" id="KW-0347">Helicase</keyword>
<feature type="domain" description="Helicase ATP-binding" evidence="3">
    <location>
        <begin position="543"/>
        <end position="705"/>
    </location>
</feature>
<reference evidence="5 6" key="1">
    <citation type="submission" date="2019-03" db="EMBL/GenBank/DDBJ databases">
        <title>Root nodule microbial communities of legume samples collected from USA, Mexico and Botswana.</title>
        <authorList>
            <person name="Hirsch A."/>
        </authorList>
    </citation>
    <scope>NUCLEOTIDE SEQUENCE [LARGE SCALE GENOMIC DNA]</scope>
    <source>
        <strain evidence="5 6">55</strain>
    </source>
</reference>
<evidence type="ECO:0000256" key="2">
    <source>
        <dbReference type="SAM" id="MobiDB-lite"/>
    </source>
</evidence>
<dbReference type="Pfam" id="PF00176">
    <property type="entry name" value="SNF2-rel_dom"/>
    <property type="match status" value="1"/>
</dbReference>
<dbReference type="AlphaFoldDB" id="A0A4R3ZVS2"/>
<dbReference type="InterPro" id="IPR022138">
    <property type="entry name" value="DUF3670"/>
</dbReference>
<evidence type="ECO:0000313" key="6">
    <source>
        <dbReference type="Proteomes" id="UP000295805"/>
    </source>
</evidence>
<evidence type="ECO:0000259" key="3">
    <source>
        <dbReference type="PROSITE" id="PS51192"/>
    </source>
</evidence>
<dbReference type="Gene3D" id="3.40.50.10810">
    <property type="entry name" value="Tandem AAA-ATPase domain"/>
    <property type="match status" value="1"/>
</dbReference>
<keyword evidence="1" id="KW-0378">Hydrolase</keyword>
<comment type="caution">
    <text evidence="5">The sequence shown here is derived from an EMBL/GenBank/DDBJ whole genome shotgun (WGS) entry which is preliminary data.</text>
</comment>
<dbReference type="GO" id="GO:0004386">
    <property type="term" value="F:helicase activity"/>
    <property type="evidence" value="ECO:0007669"/>
    <property type="project" value="UniProtKB-KW"/>
</dbReference>
<dbReference type="InterPro" id="IPR001650">
    <property type="entry name" value="Helicase_C-like"/>
</dbReference>
<dbReference type="SMART" id="SM00487">
    <property type="entry name" value="DEXDc"/>
    <property type="match status" value="1"/>
</dbReference>
<evidence type="ECO:0000259" key="4">
    <source>
        <dbReference type="PROSITE" id="PS51194"/>
    </source>
</evidence>
<dbReference type="GO" id="GO:0016787">
    <property type="term" value="F:hydrolase activity"/>
    <property type="evidence" value="ECO:0007669"/>
    <property type="project" value="UniProtKB-KW"/>
</dbReference>
<dbReference type="EMBL" id="SMCX01000006">
    <property type="protein sequence ID" value="TCW24700.1"/>
    <property type="molecule type" value="Genomic_DNA"/>
</dbReference>
<dbReference type="InterPro" id="IPR000330">
    <property type="entry name" value="SNF2_N"/>
</dbReference>
<dbReference type="Pfam" id="PF12419">
    <property type="entry name" value="DUF3670"/>
    <property type="match status" value="1"/>
</dbReference>
<dbReference type="Gene3D" id="3.40.50.300">
    <property type="entry name" value="P-loop containing nucleotide triphosphate hydrolases"/>
    <property type="match status" value="1"/>
</dbReference>
<dbReference type="Proteomes" id="UP000295805">
    <property type="component" value="Unassembled WGS sequence"/>
</dbReference>
<protein>
    <submittedName>
        <fullName evidence="5">Helicase-like protein</fullName>
    </submittedName>
</protein>
<name>A0A4R3ZVS2_9ACTN</name>
<dbReference type="InterPro" id="IPR038718">
    <property type="entry name" value="SNF2-like_sf"/>
</dbReference>
<feature type="region of interest" description="Disordered" evidence="2">
    <location>
        <begin position="266"/>
        <end position="299"/>
    </location>
</feature>
<dbReference type="InterPro" id="IPR049730">
    <property type="entry name" value="SNF2/RAD54-like_C"/>
</dbReference>
<keyword evidence="5" id="KW-0547">Nucleotide-binding</keyword>
<dbReference type="SMART" id="SM00490">
    <property type="entry name" value="HELICc"/>
    <property type="match status" value="1"/>
</dbReference>
<dbReference type="InterPro" id="IPR014001">
    <property type="entry name" value="Helicase_ATP-bd"/>
</dbReference>
<dbReference type="SUPFAM" id="SSF52540">
    <property type="entry name" value="P-loop containing nucleoside triphosphate hydrolases"/>
    <property type="match status" value="2"/>
</dbReference>
<dbReference type="PANTHER" id="PTHR10799">
    <property type="entry name" value="SNF2/RAD54 HELICASE FAMILY"/>
    <property type="match status" value="1"/>
</dbReference>
<feature type="domain" description="Helicase C-terminal" evidence="4">
    <location>
        <begin position="835"/>
        <end position="991"/>
    </location>
</feature>
<organism evidence="5 6">
    <name type="scientific">Dietzia cinnamea</name>
    <dbReference type="NCBI Taxonomy" id="321318"/>
    <lineage>
        <taxon>Bacteria</taxon>
        <taxon>Bacillati</taxon>
        <taxon>Actinomycetota</taxon>
        <taxon>Actinomycetes</taxon>
        <taxon>Mycobacteriales</taxon>
        <taxon>Dietziaceae</taxon>
        <taxon>Dietzia</taxon>
    </lineage>
</organism>
<dbReference type="CDD" id="cd18793">
    <property type="entry name" value="SF2_C_SNF"/>
    <property type="match status" value="1"/>
</dbReference>
<sequence>MEHPRVVSGACARSRVGPACLHVGVTPTPAPRLHAVWQSGVIGLWCETGLRRPGSIAPASSVTAVGRAGAPRDVVELLGGFSLTHRIAVRVPLEGRVRPATVPGIRVSVATAVDLCGMTDVAEHWVGPGLRALAALSAGVAAFVRAGHVVPTMSRSDGAWNASWALAASPVVSAWAAESLSRCHGLVSDREDLDRLLAALADQHARMALAPLAADRRSVLGSALIVGGEVTSGGHALAEAIGEFGRAAAARDVEVVFRVVEPSGEADVDGDGVGDADRDGVGDAGRGAEPGAGVHGDERTGGAVDAEVLWRLEVLVRTGTDTLRPFSDLPDTTAVGDAVRDVVDRAVRCWPPLGRAVPALDGQDLLLPTELVVQLVDEGVEALRGRGVEVLLPRAWTRVRTAVRVTVAEPGTENVDSGRRLGLDQLADVNWEMVVDDVPLDATEVRMLLDAASDLVKLRGQWVRADPGALRRAARFLAARRGGRVTAPALAAAMMSEEAEGVEIEAPTTLDWIPSSSSMPVDLPAWFVATLRPYQLEGVRWLTSLARAGVGAVLADDMGLGKTMQVLALTASEHARGVLGPTLVVAPLTLVATWAREAATFAPELTVRVHHGPSRERGDDAAGRLGAADLVLTSYGTASRDAELLAAVPWRRLVADEAQTIKNPSTSVARAIVSIPAEHRIALTGTPVENRLDELRAVLDFANPGLLGSASTFRARFAVPIESHRDEAAASRLRALAAPFVLRRLKSDPRVVADLPDKLHIRVDAPLTREQATLYQAVVEDMMEQVKESEGTARKGAILAGLTALKQVCNHPAHYLGDGSALLRGGRHRSGKLAALDEVLTEILDAGEKVLLFTQYRAFGDLILPLLERRAASSVPFLHGGVTAAGRAQMVEEFQSAQGPPVMLASLRAGGTGLTLTEANHVVHLDRWWNPAVENQATDRVHRIGQTRRVQVRTLVAPGTVEDRIDELLEAKRDLAELTLGPLAGALTELADADLAALVELTDEGRDEE</sequence>
<evidence type="ECO:0000256" key="1">
    <source>
        <dbReference type="ARBA" id="ARBA00022801"/>
    </source>
</evidence>
<dbReference type="PROSITE" id="PS51192">
    <property type="entry name" value="HELICASE_ATP_BIND_1"/>
    <property type="match status" value="1"/>
</dbReference>
<dbReference type="InterPro" id="IPR027417">
    <property type="entry name" value="P-loop_NTPase"/>
</dbReference>
<feature type="compositionally biased region" description="Gly residues" evidence="2">
    <location>
        <begin position="282"/>
        <end position="294"/>
    </location>
</feature>
<gene>
    <name evidence="5" type="ORF">EDD19_106156</name>
</gene>
<proteinExistence type="predicted"/>
<dbReference type="PROSITE" id="PS51194">
    <property type="entry name" value="HELICASE_CTER"/>
    <property type="match status" value="1"/>
</dbReference>
<dbReference type="CDD" id="cd18012">
    <property type="entry name" value="DEXQc_arch_SWI2_SNF2"/>
    <property type="match status" value="1"/>
</dbReference>
<dbReference type="Pfam" id="PF00271">
    <property type="entry name" value="Helicase_C"/>
    <property type="match status" value="1"/>
</dbReference>
<evidence type="ECO:0000313" key="5">
    <source>
        <dbReference type="EMBL" id="TCW24700.1"/>
    </source>
</evidence>